<dbReference type="EMBL" id="JH711607">
    <property type="protein sequence ID" value="EIW73892.1"/>
    <property type="molecule type" value="Genomic_DNA"/>
</dbReference>
<feature type="compositionally biased region" description="Basic and acidic residues" evidence="1">
    <location>
        <begin position="253"/>
        <end position="281"/>
    </location>
</feature>
<feature type="compositionally biased region" description="Acidic residues" evidence="1">
    <location>
        <begin position="171"/>
        <end position="185"/>
    </location>
</feature>
<feature type="region of interest" description="Disordered" evidence="1">
    <location>
        <begin position="355"/>
        <end position="403"/>
    </location>
</feature>
<feature type="compositionally biased region" description="Basic residues" evidence="1">
    <location>
        <begin position="625"/>
        <end position="637"/>
    </location>
</feature>
<dbReference type="AlphaFoldDB" id="R7SDQ7"/>
<feature type="compositionally biased region" description="Acidic residues" evidence="1">
    <location>
        <begin position="192"/>
        <end position="205"/>
    </location>
</feature>
<feature type="region of interest" description="Disordered" evidence="1">
    <location>
        <begin position="128"/>
        <end position="335"/>
    </location>
</feature>
<accession>R7SDQ7</accession>
<feature type="compositionally biased region" description="Acidic residues" evidence="1">
    <location>
        <begin position="282"/>
        <end position="291"/>
    </location>
</feature>
<feature type="region of interest" description="Disordered" evidence="1">
    <location>
        <begin position="619"/>
        <end position="662"/>
    </location>
</feature>
<dbReference type="KEGG" id="cput:CONPUDRAFT_160598"/>
<name>R7SDQ7_CONPW</name>
<protein>
    <submittedName>
        <fullName evidence="2">Uncharacterized protein</fullName>
    </submittedName>
</protein>
<feature type="compositionally biased region" description="Polar residues" evidence="1">
    <location>
        <begin position="30"/>
        <end position="46"/>
    </location>
</feature>
<feature type="compositionally biased region" description="Low complexity" evidence="1">
    <location>
        <begin position="639"/>
        <end position="658"/>
    </location>
</feature>
<feature type="compositionally biased region" description="Acidic residues" evidence="1">
    <location>
        <begin position="243"/>
        <end position="252"/>
    </location>
</feature>
<evidence type="ECO:0000256" key="1">
    <source>
        <dbReference type="SAM" id="MobiDB-lite"/>
    </source>
</evidence>
<organism evidence="2 3">
    <name type="scientific">Coniophora puteana (strain RWD-64-598)</name>
    <name type="common">Brown rot fungus</name>
    <dbReference type="NCBI Taxonomy" id="741705"/>
    <lineage>
        <taxon>Eukaryota</taxon>
        <taxon>Fungi</taxon>
        <taxon>Dikarya</taxon>
        <taxon>Basidiomycota</taxon>
        <taxon>Agaricomycotina</taxon>
        <taxon>Agaricomycetes</taxon>
        <taxon>Agaricomycetidae</taxon>
        <taxon>Boletales</taxon>
        <taxon>Coniophorineae</taxon>
        <taxon>Coniophoraceae</taxon>
        <taxon>Coniophora</taxon>
    </lineage>
</organism>
<dbReference type="RefSeq" id="XP_007775933.1">
    <property type="nucleotide sequence ID" value="XM_007777743.1"/>
</dbReference>
<feature type="region of interest" description="Disordered" evidence="1">
    <location>
        <begin position="30"/>
        <end position="100"/>
    </location>
</feature>
<keyword evidence="3" id="KW-1185">Reference proteome</keyword>
<feature type="compositionally biased region" description="Acidic residues" evidence="1">
    <location>
        <begin position="701"/>
        <end position="712"/>
    </location>
</feature>
<feature type="compositionally biased region" description="Basic and acidic residues" evidence="1">
    <location>
        <begin position="206"/>
        <end position="242"/>
    </location>
</feature>
<dbReference type="Proteomes" id="UP000053558">
    <property type="component" value="Unassembled WGS sequence"/>
</dbReference>
<proteinExistence type="predicted"/>
<dbReference type="GeneID" id="19204344"/>
<evidence type="ECO:0000313" key="2">
    <source>
        <dbReference type="EMBL" id="EIW73892.1"/>
    </source>
</evidence>
<gene>
    <name evidence="2" type="ORF">CONPUDRAFT_160598</name>
</gene>
<evidence type="ECO:0000313" key="3">
    <source>
        <dbReference type="Proteomes" id="UP000053558"/>
    </source>
</evidence>
<sequence>MYYRNLVLAMYSTPATFDTLNPRIKVWSTNVSRSSPTDTSRAKSTVTSTSRKSALTTSSSATSLSSSTSAHQSKPVTKPAPTASIAEISQEPPHSLRDEDDEAGIQCEAAAMRSHNGRTFQASVGIIRTSSPSSTEPGLPFTQRPQHPRSIGTSQPATSSKKRPLPSSFDEPSENEVSGAEDLESYEPPFGDSEDDEPGSDEEAEVDHNRDDGTKRNCDEDAERDRNENAEHDCDEGAKQDAELDCNEDAGCDCDRDAERDRDESTELNRDESAELDHNEDGDQEEQDVEMVDNAAVSEEVTDTAAYEAAAGAEGDQLMDSMGADDAPASHEGVKGVDDNEQEVEIVAHFGPSRRVGRTTASTAAKASNPIAHRAKRVKPTHSSNNPPANRKKASGKPKVTDLPRECQESRAFGTRLMPTLALWMGCSSKPWNPLDEEIEEACANIYRVVFDREFSDLSLSEQSAVLSIACERLCIWRNNFSSTAVAALLVLLGSRGLSSDAERVAFAKRLLVQTAFMYEKIENGKPTNLFEGSYFVIVLSSHYAFIKGHVDVPEFQDLIEPDYLPFAAYSLAAAACVRAIQATVDGKMANVEKTITLIVNAGCTPESGWGGVKRAKGVISQANRKPRSARKGRGKKTTAAASDVSAESDSVTSSAPSFSEANSGAVTAGFYASVMRCAESEDAWRLKNSWEAAAAQVNTSEEDEEESDDDSTDKVNLGPNATRQGRRGW</sequence>
<dbReference type="OMA" id="NICHTIT"/>
<feature type="region of interest" description="Disordered" evidence="1">
    <location>
        <begin position="694"/>
        <end position="730"/>
    </location>
</feature>
<reference evidence="3" key="1">
    <citation type="journal article" date="2012" name="Science">
        <title>The Paleozoic origin of enzymatic lignin decomposition reconstructed from 31 fungal genomes.</title>
        <authorList>
            <person name="Floudas D."/>
            <person name="Binder M."/>
            <person name="Riley R."/>
            <person name="Barry K."/>
            <person name="Blanchette R.A."/>
            <person name="Henrissat B."/>
            <person name="Martinez A.T."/>
            <person name="Otillar R."/>
            <person name="Spatafora J.W."/>
            <person name="Yadav J.S."/>
            <person name="Aerts A."/>
            <person name="Benoit I."/>
            <person name="Boyd A."/>
            <person name="Carlson A."/>
            <person name="Copeland A."/>
            <person name="Coutinho P.M."/>
            <person name="de Vries R.P."/>
            <person name="Ferreira P."/>
            <person name="Findley K."/>
            <person name="Foster B."/>
            <person name="Gaskell J."/>
            <person name="Glotzer D."/>
            <person name="Gorecki P."/>
            <person name="Heitman J."/>
            <person name="Hesse C."/>
            <person name="Hori C."/>
            <person name="Igarashi K."/>
            <person name="Jurgens J.A."/>
            <person name="Kallen N."/>
            <person name="Kersten P."/>
            <person name="Kohler A."/>
            <person name="Kuees U."/>
            <person name="Kumar T.K.A."/>
            <person name="Kuo A."/>
            <person name="LaButti K."/>
            <person name="Larrondo L.F."/>
            <person name="Lindquist E."/>
            <person name="Ling A."/>
            <person name="Lombard V."/>
            <person name="Lucas S."/>
            <person name="Lundell T."/>
            <person name="Martin R."/>
            <person name="McLaughlin D.J."/>
            <person name="Morgenstern I."/>
            <person name="Morin E."/>
            <person name="Murat C."/>
            <person name="Nagy L.G."/>
            <person name="Nolan M."/>
            <person name="Ohm R.A."/>
            <person name="Patyshakuliyeva A."/>
            <person name="Rokas A."/>
            <person name="Ruiz-Duenas F.J."/>
            <person name="Sabat G."/>
            <person name="Salamov A."/>
            <person name="Samejima M."/>
            <person name="Schmutz J."/>
            <person name="Slot J.C."/>
            <person name="St John F."/>
            <person name="Stenlid J."/>
            <person name="Sun H."/>
            <person name="Sun S."/>
            <person name="Syed K."/>
            <person name="Tsang A."/>
            <person name="Wiebenga A."/>
            <person name="Young D."/>
            <person name="Pisabarro A."/>
            <person name="Eastwood D.C."/>
            <person name="Martin F."/>
            <person name="Cullen D."/>
            <person name="Grigoriev I.V."/>
            <person name="Hibbett D.S."/>
        </authorList>
    </citation>
    <scope>NUCLEOTIDE SEQUENCE [LARGE SCALE GENOMIC DNA]</scope>
    <source>
        <strain evidence="3">RWD-64-598 SS2</strain>
    </source>
</reference>
<feature type="compositionally biased region" description="Low complexity" evidence="1">
    <location>
        <begin position="47"/>
        <end position="70"/>
    </location>
</feature>
<feature type="compositionally biased region" description="Low complexity" evidence="1">
    <location>
        <begin position="305"/>
        <end position="315"/>
    </location>
</feature>
<dbReference type="OrthoDB" id="2755811at2759"/>